<feature type="chain" id="PRO_5040927785" evidence="2">
    <location>
        <begin position="23"/>
        <end position="126"/>
    </location>
</feature>
<keyword evidence="1" id="KW-0812">Transmembrane</keyword>
<evidence type="ECO:0000256" key="1">
    <source>
        <dbReference type="SAM" id="Phobius"/>
    </source>
</evidence>
<feature type="signal peptide" evidence="2">
    <location>
        <begin position="1"/>
        <end position="22"/>
    </location>
</feature>
<dbReference type="Pfam" id="PF14087">
    <property type="entry name" value="DUF4267"/>
    <property type="match status" value="1"/>
</dbReference>
<reference evidence="3" key="1">
    <citation type="submission" date="2022-09" db="EMBL/GenBank/DDBJ databases">
        <title>Fusarium specimens isolated from Avocado Roots.</title>
        <authorList>
            <person name="Stajich J."/>
            <person name="Roper C."/>
            <person name="Heimlech-Rivalta G."/>
        </authorList>
    </citation>
    <scope>NUCLEOTIDE SEQUENCE</scope>
    <source>
        <strain evidence="3">CF00136</strain>
    </source>
</reference>
<keyword evidence="2" id="KW-0732">Signal</keyword>
<organism evidence="3 4">
    <name type="scientific">Fusarium torreyae</name>
    <dbReference type="NCBI Taxonomy" id="1237075"/>
    <lineage>
        <taxon>Eukaryota</taxon>
        <taxon>Fungi</taxon>
        <taxon>Dikarya</taxon>
        <taxon>Ascomycota</taxon>
        <taxon>Pezizomycotina</taxon>
        <taxon>Sordariomycetes</taxon>
        <taxon>Hypocreomycetidae</taxon>
        <taxon>Hypocreales</taxon>
        <taxon>Nectriaceae</taxon>
        <taxon>Fusarium</taxon>
    </lineage>
</organism>
<dbReference type="EMBL" id="JAOQAZ010000016">
    <property type="protein sequence ID" value="KAJ4258127.1"/>
    <property type="molecule type" value="Genomic_DNA"/>
</dbReference>
<protein>
    <submittedName>
        <fullName evidence="3">Uncharacterized protein</fullName>
    </submittedName>
</protein>
<gene>
    <name evidence="3" type="ORF">NW762_008268</name>
</gene>
<dbReference type="OrthoDB" id="5081179at2759"/>
<keyword evidence="4" id="KW-1185">Reference proteome</keyword>
<feature type="transmembrane region" description="Helical" evidence="1">
    <location>
        <begin position="73"/>
        <end position="94"/>
    </location>
</feature>
<dbReference type="InterPro" id="IPR025363">
    <property type="entry name" value="DUF4267"/>
</dbReference>
<dbReference type="AlphaFoldDB" id="A0A9W8VCZ2"/>
<evidence type="ECO:0000313" key="4">
    <source>
        <dbReference type="Proteomes" id="UP001152049"/>
    </source>
</evidence>
<name>A0A9W8VCZ2_9HYPO</name>
<comment type="caution">
    <text evidence="3">The sequence shown here is derived from an EMBL/GenBank/DDBJ whole genome shotgun (WGS) entry which is preliminary data.</text>
</comment>
<sequence>MSFAAVAIYALGVACIARSLMAFIQPQAEYALNGLKHTVAAHDDTSSGPVYMLGTWEGSVGVLLLVHQASGNIAGVTTLLGLMSLFKVGNAVLMWRIGDENKISKVTGNAMTAAVLSAWAWYEGQL</sequence>
<keyword evidence="1" id="KW-1133">Transmembrane helix</keyword>
<evidence type="ECO:0000256" key="2">
    <source>
        <dbReference type="SAM" id="SignalP"/>
    </source>
</evidence>
<proteinExistence type="predicted"/>
<dbReference type="Proteomes" id="UP001152049">
    <property type="component" value="Unassembled WGS sequence"/>
</dbReference>
<evidence type="ECO:0000313" key="3">
    <source>
        <dbReference type="EMBL" id="KAJ4258127.1"/>
    </source>
</evidence>
<accession>A0A9W8VCZ2</accession>
<keyword evidence="1" id="KW-0472">Membrane</keyword>